<name>X1B7C1_9ZZZZ</name>
<reference evidence="2" key="1">
    <citation type="journal article" date="2014" name="Front. Microbiol.">
        <title>High frequency of phylogenetically diverse reductive dehalogenase-homologous genes in deep subseafloor sedimentary metagenomes.</title>
        <authorList>
            <person name="Kawai M."/>
            <person name="Futagami T."/>
            <person name="Toyoda A."/>
            <person name="Takaki Y."/>
            <person name="Nishi S."/>
            <person name="Hori S."/>
            <person name="Arai W."/>
            <person name="Tsubouchi T."/>
            <person name="Morono Y."/>
            <person name="Uchiyama I."/>
            <person name="Ito T."/>
            <person name="Fujiyama A."/>
            <person name="Inagaki F."/>
            <person name="Takami H."/>
        </authorList>
    </citation>
    <scope>NUCLEOTIDE SEQUENCE</scope>
    <source>
        <strain evidence="2">Expedition CK06-06</strain>
    </source>
</reference>
<dbReference type="InterPro" id="IPR013216">
    <property type="entry name" value="Methyltransf_11"/>
</dbReference>
<proteinExistence type="predicted"/>
<dbReference type="PANTHER" id="PTHR43861">
    <property type="entry name" value="TRANS-ACONITATE 2-METHYLTRANSFERASE-RELATED"/>
    <property type="match status" value="1"/>
</dbReference>
<dbReference type="EMBL" id="BART01000218">
    <property type="protein sequence ID" value="GAG67906.1"/>
    <property type="molecule type" value="Genomic_DNA"/>
</dbReference>
<protein>
    <recommendedName>
        <fullName evidence="1">Methyltransferase type 11 domain-containing protein</fullName>
    </recommendedName>
</protein>
<dbReference type="SUPFAM" id="SSF53335">
    <property type="entry name" value="S-adenosyl-L-methionine-dependent methyltransferases"/>
    <property type="match status" value="1"/>
</dbReference>
<evidence type="ECO:0000313" key="2">
    <source>
        <dbReference type="EMBL" id="GAG67906.1"/>
    </source>
</evidence>
<dbReference type="AlphaFoldDB" id="X1B7C1"/>
<dbReference type="InterPro" id="IPR029063">
    <property type="entry name" value="SAM-dependent_MTases_sf"/>
</dbReference>
<gene>
    <name evidence="2" type="ORF">S01H4_01251</name>
</gene>
<accession>X1B7C1</accession>
<dbReference type="Gene3D" id="3.40.50.150">
    <property type="entry name" value="Vaccinia Virus protein VP39"/>
    <property type="match status" value="1"/>
</dbReference>
<sequence length="238" mass="27729">MKDFEKYSKENIQFYSAHAPDLLIDLISKLNPRSLADLGCGDGAILFDLQRKGLLRDMNNIIAVDLSKKRLERVKNHITNVETICSDVANVKQLKDSQLDLVICTQVIEHVKDDKKLLNKIYRVLRPGGHLYISSVVKKWYGWYFYRCNDKWVLDPTHLREYASPKEFYDLLIDGRFKILDQKLSLFKLSVGDAFNRIILKFGIINENKLRKSKISNIFSNLRIPVFGYYVIEVIARK</sequence>
<dbReference type="CDD" id="cd02440">
    <property type="entry name" value="AdoMet_MTases"/>
    <property type="match status" value="1"/>
</dbReference>
<dbReference type="Pfam" id="PF08241">
    <property type="entry name" value="Methyltransf_11"/>
    <property type="match status" value="1"/>
</dbReference>
<evidence type="ECO:0000259" key="1">
    <source>
        <dbReference type="Pfam" id="PF08241"/>
    </source>
</evidence>
<comment type="caution">
    <text evidence="2">The sequence shown here is derived from an EMBL/GenBank/DDBJ whole genome shotgun (WGS) entry which is preliminary data.</text>
</comment>
<organism evidence="2">
    <name type="scientific">marine sediment metagenome</name>
    <dbReference type="NCBI Taxonomy" id="412755"/>
    <lineage>
        <taxon>unclassified sequences</taxon>
        <taxon>metagenomes</taxon>
        <taxon>ecological metagenomes</taxon>
    </lineage>
</organism>
<dbReference type="GO" id="GO:0008757">
    <property type="term" value="F:S-adenosylmethionine-dependent methyltransferase activity"/>
    <property type="evidence" value="ECO:0007669"/>
    <property type="project" value="InterPro"/>
</dbReference>
<feature type="domain" description="Methyltransferase type 11" evidence="1">
    <location>
        <begin position="37"/>
        <end position="133"/>
    </location>
</feature>